<dbReference type="InterPro" id="IPR017853">
    <property type="entry name" value="GH"/>
</dbReference>
<dbReference type="InterPro" id="IPR045857">
    <property type="entry name" value="O16G_dom_2"/>
</dbReference>
<sequence>MFAEITRRAAVLLLMIGMMAAAAVALGGCSNEEASLSGEEIRQESGGKVYYEIFVRAFHDSDGDGIGDLRGITKKLDYLEELGVEGIWLMPIHPSPSYHGYDVTDFYGINPDYGTLDDFKDLLKEASERDITVIMDLVVNHTSPEHAWFKSSASDPNGKYRKWYKWIGPSDPVPISAATGYPAYKEYGDSKYLGIFPGSLPDLNFDHAEVRAEVKKIAAFWLELGVGGFRIDAAKHIYEDLEEDKTSKEAAAKNIAWWDEFRAAVNKVNPHTYIVSEVWDDSAAKIGPYLKPFNSSFNFNLANEMTWNASGESASNLAFSLDRIHGLYDRMSSSSFIEAPFLSNHDTNRVMSELNGNLDHAKMAASQLLTMPGNPFIYYGEEIGMQGKKPDEYIREPMIWSQKKYEGQTTWISNKYNALTASVEDQMKDSDSLYSHYRKLIQWRKDIDALRHGDIKPYSISHAAVVAFRRETEKEKVLVLHNLSRKEQLFQLEDSNEFDTLLAGSKDNIILSNNQVTLPPYSSAVLE</sequence>
<dbReference type="GO" id="GO:0004556">
    <property type="term" value="F:alpha-amylase activity"/>
    <property type="evidence" value="ECO:0007669"/>
    <property type="project" value="UniProtKB-EC"/>
</dbReference>
<keyword evidence="9" id="KW-1185">Reference proteome</keyword>
<reference evidence="8" key="1">
    <citation type="submission" date="2022-01" db="EMBL/GenBank/DDBJ databases">
        <authorList>
            <person name="Criscuolo A."/>
        </authorList>
    </citation>
    <scope>NUCLEOTIDE SEQUENCE</scope>
    <source>
        <strain evidence="8">CIP111893</strain>
    </source>
</reference>
<comment type="catalytic activity">
    <reaction evidence="5">
        <text>Endohydrolysis of (1-&gt;4)-alpha-D-glucosidic linkages in polysaccharides containing three or more (1-&gt;4)-alpha-linked D-glucose units.</text>
        <dbReference type="EC" id="3.2.1.1"/>
    </reaction>
</comment>
<evidence type="ECO:0000313" key="9">
    <source>
        <dbReference type="Proteomes" id="UP000838686"/>
    </source>
</evidence>
<dbReference type="Proteomes" id="UP000838686">
    <property type="component" value="Unassembled WGS sequence"/>
</dbReference>
<keyword evidence="2 5" id="KW-0378">Hydrolase</keyword>
<dbReference type="EMBL" id="CAKMMF010000015">
    <property type="protein sequence ID" value="CAH1208979.1"/>
    <property type="molecule type" value="Genomic_DNA"/>
</dbReference>
<evidence type="ECO:0000256" key="5">
    <source>
        <dbReference type="RuleBase" id="RU361134"/>
    </source>
</evidence>
<dbReference type="SUPFAM" id="SSF51011">
    <property type="entry name" value="Glycosyl hydrolase domain"/>
    <property type="match status" value="1"/>
</dbReference>
<organism evidence="8 9">
    <name type="scientific">Paenibacillus plantiphilus</name>
    <dbReference type="NCBI Taxonomy" id="2905650"/>
    <lineage>
        <taxon>Bacteria</taxon>
        <taxon>Bacillati</taxon>
        <taxon>Bacillota</taxon>
        <taxon>Bacilli</taxon>
        <taxon>Bacillales</taxon>
        <taxon>Paenibacillaceae</taxon>
        <taxon>Paenibacillus</taxon>
    </lineage>
</organism>
<evidence type="ECO:0000313" key="8">
    <source>
        <dbReference type="EMBL" id="CAH1208979.1"/>
    </source>
</evidence>
<dbReference type="PRINTS" id="PR00110">
    <property type="entry name" value="ALPHAAMYLASE"/>
</dbReference>
<evidence type="ECO:0000256" key="2">
    <source>
        <dbReference type="ARBA" id="ARBA00022801"/>
    </source>
</evidence>
<evidence type="ECO:0000259" key="7">
    <source>
        <dbReference type="SMART" id="SM00642"/>
    </source>
</evidence>
<keyword evidence="6" id="KW-0732">Signal</keyword>
<evidence type="ECO:0000256" key="3">
    <source>
        <dbReference type="ARBA" id="ARBA00023295"/>
    </source>
</evidence>
<dbReference type="InterPro" id="IPR006047">
    <property type="entry name" value="GH13_cat_dom"/>
</dbReference>
<dbReference type="Pfam" id="PF23915">
    <property type="entry name" value="SusG_C"/>
    <property type="match status" value="1"/>
</dbReference>
<keyword evidence="5" id="KW-0119">Carbohydrate metabolism</keyword>
<name>A0ABM9CDA0_9BACL</name>
<dbReference type="RefSeq" id="WP_236343315.1">
    <property type="nucleotide sequence ID" value="NZ_CAKMMF010000015.1"/>
</dbReference>
<evidence type="ECO:0000256" key="6">
    <source>
        <dbReference type="SAM" id="SignalP"/>
    </source>
</evidence>
<feature type="domain" description="Glycosyl hydrolase family 13 catalytic" evidence="7">
    <location>
        <begin position="52"/>
        <end position="444"/>
    </location>
</feature>
<dbReference type="PANTHER" id="PTHR10357:SF179">
    <property type="entry name" value="NEUTRAL AND BASIC AMINO ACID TRANSPORT PROTEIN RBAT"/>
    <property type="match status" value="1"/>
</dbReference>
<dbReference type="InterPro" id="IPR013780">
    <property type="entry name" value="Glyco_hydro_b"/>
</dbReference>
<feature type="signal peptide" evidence="6">
    <location>
        <begin position="1"/>
        <end position="25"/>
    </location>
</feature>
<evidence type="ECO:0000256" key="4">
    <source>
        <dbReference type="RuleBase" id="RU003615"/>
    </source>
</evidence>
<dbReference type="Gene3D" id="2.60.40.1180">
    <property type="entry name" value="Golgi alpha-mannosidase II"/>
    <property type="match status" value="1"/>
</dbReference>
<dbReference type="SMART" id="SM00642">
    <property type="entry name" value="Aamy"/>
    <property type="match status" value="1"/>
</dbReference>
<comment type="similarity">
    <text evidence="1 4">Belongs to the glycosyl hydrolase 13 family.</text>
</comment>
<protein>
    <recommendedName>
        <fullName evidence="5">Alpha-amylase</fullName>
        <ecNumber evidence="5">3.2.1.1</ecNumber>
    </recommendedName>
</protein>
<comment type="caution">
    <text evidence="8">The sequence shown here is derived from an EMBL/GenBank/DDBJ whole genome shotgun (WGS) entry which is preliminary data.</text>
</comment>
<accession>A0ABM9CDA0</accession>
<dbReference type="Gene3D" id="3.90.400.10">
    <property type="entry name" value="Oligo-1,6-glucosidase, Domain 2"/>
    <property type="match status" value="1"/>
</dbReference>
<dbReference type="PANTHER" id="PTHR10357">
    <property type="entry name" value="ALPHA-AMYLASE FAMILY MEMBER"/>
    <property type="match status" value="1"/>
</dbReference>
<keyword evidence="3 5" id="KW-0326">Glycosidase</keyword>
<gene>
    <name evidence="8" type="ORF">PAECIP111893_02950</name>
</gene>
<dbReference type="PROSITE" id="PS51257">
    <property type="entry name" value="PROKAR_LIPOPROTEIN"/>
    <property type="match status" value="1"/>
</dbReference>
<dbReference type="EC" id="3.2.1.1" evidence="5"/>
<dbReference type="SUPFAM" id="SSF51445">
    <property type="entry name" value="(Trans)glycosidases"/>
    <property type="match status" value="1"/>
</dbReference>
<evidence type="ECO:0000256" key="1">
    <source>
        <dbReference type="ARBA" id="ARBA00008061"/>
    </source>
</evidence>
<dbReference type="Pfam" id="PF00128">
    <property type="entry name" value="Alpha-amylase"/>
    <property type="match status" value="1"/>
</dbReference>
<proteinExistence type="inferred from homology"/>
<feature type="chain" id="PRO_5045902960" description="Alpha-amylase" evidence="6">
    <location>
        <begin position="26"/>
        <end position="527"/>
    </location>
</feature>
<dbReference type="Gene3D" id="3.20.20.80">
    <property type="entry name" value="Glycosidases"/>
    <property type="match status" value="1"/>
</dbReference>
<dbReference type="InterPro" id="IPR056300">
    <property type="entry name" value="SusG-like_C"/>
</dbReference>
<dbReference type="InterPro" id="IPR006046">
    <property type="entry name" value="Alpha_amylase"/>
</dbReference>
<dbReference type="CDD" id="cd11316">
    <property type="entry name" value="AmyAc_bac2_AmyA"/>
    <property type="match status" value="1"/>
</dbReference>